<accession>A0A081PFN1</accession>
<dbReference type="PANTHER" id="PTHR14097">
    <property type="entry name" value="OXIDOREDUCTASE HTATIP2"/>
    <property type="match status" value="1"/>
</dbReference>
<dbReference type="Pfam" id="PF13460">
    <property type="entry name" value="NAD_binding_10"/>
    <property type="match status" value="1"/>
</dbReference>
<protein>
    <recommendedName>
        <fullName evidence="1">NAD(P)-binding domain-containing protein</fullName>
    </recommendedName>
</protein>
<evidence type="ECO:0000259" key="1">
    <source>
        <dbReference type="Pfam" id="PF13460"/>
    </source>
</evidence>
<reference evidence="2 3" key="1">
    <citation type="journal article" date="1992" name="Int. J. Syst. Bacteriol.">
        <title>Sphingobacterium antarcticus sp. nov. a Psychrotrophic Bacterium from the Soils of Schirmacher Oasis, Antarctica.</title>
        <authorList>
            <person name="Shivaji S."/>
            <person name="Ray M.K."/>
            <person name="Rao N.S."/>
            <person name="Saiserr L."/>
            <person name="Jagannadham M.V."/>
            <person name="Kumar G.S."/>
            <person name="Reddy G."/>
            <person name="Bhargava P.M."/>
        </authorList>
    </citation>
    <scope>NUCLEOTIDE SEQUENCE [LARGE SCALE GENOMIC DNA]</scope>
    <source>
        <strain evidence="2 3">4BY</strain>
    </source>
</reference>
<dbReference type="RefSeq" id="WP_037441913.1">
    <property type="nucleotide sequence ID" value="NZ_JNFF01000072.1"/>
</dbReference>
<dbReference type="EMBL" id="JNFF01000072">
    <property type="protein sequence ID" value="KEQ29504.1"/>
    <property type="molecule type" value="Genomic_DNA"/>
</dbReference>
<keyword evidence="3" id="KW-1185">Reference proteome</keyword>
<comment type="caution">
    <text evidence="2">The sequence shown here is derived from an EMBL/GenBank/DDBJ whole genome shotgun (WGS) entry which is preliminary data.</text>
</comment>
<dbReference type="AlphaFoldDB" id="A0A081PFN1"/>
<dbReference type="Gene3D" id="3.40.50.720">
    <property type="entry name" value="NAD(P)-binding Rossmann-like Domain"/>
    <property type="match status" value="1"/>
</dbReference>
<dbReference type="PANTHER" id="PTHR14097:SF7">
    <property type="entry name" value="OXIDOREDUCTASE HTATIP2"/>
    <property type="match status" value="1"/>
</dbReference>
<gene>
    <name evidence="2" type="ORF">N180_03855</name>
</gene>
<dbReference type="InterPro" id="IPR036291">
    <property type="entry name" value="NAD(P)-bd_dom_sf"/>
</dbReference>
<dbReference type="Proteomes" id="UP000028007">
    <property type="component" value="Unassembled WGS sequence"/>
</dbReference>
<evidence type="ECO:0000313" key="2">
    <source>
        <dbReference type="EMBL" id="KEQ29504.1"/>
    </source>
</evidence>
<dbReference type="SUPFAM" id="SSF51735">
    <property type="entry name" value="NAD(P)-binding Rossmann-fold domains"/>
    <property type="match status" value="1"/>
</dbReference>
<sequence>MKKTAIIMGATGSVGTALVRLLLDDPRYSTVLVLLRREMPLSHPKLKQLLISFDKIKDYADQIKGDTVFCCIGTTAAQTPDKNEYRKIDFKYPLDLAWIAQENGATSYHLVSAMGADVTSKVFYSKTKGQLEEELKKIPYESIHIYRPSLLDAKRQQYRFAEDLLNRIMRVVNPLLVGGLKKYRSIKAECVATAMLRYSLEQKKGIFTHKSDQIQKTCDS</sequence>
<organism evidence="2 3">
    <name type="scientific">Pedobacter antarcticus 4BY</name>
    <dbReference type="NCBI Taxonomy" id="1358423"/>
    <lineage>
        <taxon>Bacteria</taxon>
        <taxon>Pseudomonadati</taxon>
        <taxon>Bacteroidota</taxon>
        <taxon>Sphingobacteriia</taxon>
        <taxon>Sphingobacteriales</taxon>
        <taxon>Sphingobacteriaceae</taxon>
        <taxon>Pedobacter</taxon>
    </lineage>
</organism>
<name>A0A081PFN1_9SPHI</name>
<dbReference type="InterPro" id="IPR016040">
    <property type="entry name" value="NAD(P)-bd_dom"/>
</dbReference>
<dbReference type="eggNOG" id="COG0702">
    <property type="taxonomic scope" value="Bacteria"/>
</dbReference>
<proteinExistence type="predicted"/>
<dbReference type="OrthoDB" id="9798632at2"/>
<feature type="domain" description="NAD(P)-binding" evidence="1">
    <location>
        <begin position="9"/>
        <end position="130"/>
    </location>
</feature>
<evidence type="ECO:0000313" key="3">
    <source>
        <dbReference type="Proteomes" id="UP000028007"/>
    </source>
</evidence>